<keyword evidence="2" id="KW-0677">Repeat</keyword>
<dbReference type="GO" id="GO:0006355">
    <property type="term" value="P:regulation of DNA-templated transcription"/>
    <property type="evidence" value="ECO:0007669"/>
    <property type="project" value="TreeGrafter"/>
</dbReference>
<evidence type="ECO:0000256" key="2">
    <source>
        <dbReference type="ARBA" id="ARBA00022737"/>
    </source>
</evidence>
<dbReference type="SUPFAM" id="SSF46689">
    <property type="entry name" value="Homeodomain-like"/>
    <property type="match status" value="1"/>
</dbReference>
<evidence type="ECO:0000256" key="1">
    <source>
        <dbReference type="ARBA" id="ARBA00004123"/>
    </source>
</evidence>
<feature type="domain" description="Myb-like" evidence="5">
    <location>
        <begin position="65"/>
        <end position="115"/>
    </location>
</feature>
<dbReference type="GO" id="GO:0030154">
    <property type="term" value="P:cell differentiation"/>
    <property type="evidence" value="ECO:0007669"/>
    <property type="project" value="TreeGrafter"/>
</dbReference>
<dbReference type="Gene3D" id="1.10.10.60">
    <property type="entry name" value="Homeodomain-like"/>
    <property type="match status" value="2"/>
</dbReference>
<evidence type="ECO:0000259" key="5">
    <source>
        <dbReference type="PROSITE" id="PS50090"/>
    </source>
</evidence>
<dbReference type="InterPro" id="IPR015495">
    <property type="entry name" value="Myb_TF_plants"/>
</dbReference>
<feature type="domain" description="Myb-like" evidence="5">
    <location>
        <begin position="12"/>
        <end position="64"/>
    </location>
</feature>
<dbReference type="CDD" id="cd00167">
    <property type="entry name" value="SANT"/>
    <property type="match status" value="2"/>
</dbReference>
<proteinExistence type="predicted"/>
<dbReference type="InterPro" id="IPR009057">
    <property type="entry name" value="Homeodomain-like_sf"/>
</dbReference>
<feature type="domain" description="HTH myb-type" evidence="6">
    <location>
        <begin position="69"/>
        <end position="119"/>
    </location>
</feature>
<dbReference type="GO" id="GO:0005634">
    <property type="term" value="C:nucleus"/>
    <property type="evidence" value="ECO:0007669"/>
    <property type="project" value="UniProtKB-SubCell"/>
</dbReference>
<organism evidence="7">
    <name type="scientific">Jatropha curcas</name>
    <name type="common">Barbados nut</name>
    <dbReference type="NCBI Taxonomy" id="180498"/>
    <lineage>
        <taxon>Eukaryota</taxon>
        <taxon>Viridiplantae</taxon>
        <taxon>Streptophyta</taxon>
        <taxon>Embryophyta</taxon>
        <taxon>Tracheophyta</taxon>
        <taxon>Spermatophyta</taxon>
        <taxon>Magnoliopsida</taxon>
        <taxon>eudicotyledons</taxon>
        <taxon>Gunneridae</taxon>
        <taxon>Pentapetalae</taxon>
        <taxon>rosids</taxon>
        <taxon>fabids</taxon>
        <taxon>Malpighiales</taxon>
        <taxon>Euphorbiaceae</taxon>
        <taxon>Crotonoideae</taxon>
        <taxon>Jatropheae</taxon>
        <taxon>Jatropha</taxon>
    </lineage>
</organism>
<reference evidence="7" key="1">
    <citation type="submission" date="2014-06" db="EMBL/GenBank/DDBJ databases">
        <title>Genome-wide analysis of the MYB gene family in physic nut (Jatropha curcas L.).</title>
        <authorList>
            <person name="Zhou C."/>
            <person name="Wu P."/>
            <person name="Chen Y."/>
            <person name="Li M."/>
            <person name="Jiang H."/>
            <person name="Wu G."/>
        </authorList>
    </citation>
    <scope>NUCLEOTIDE SEQUENCE</scope>
</reference>
<evidence type="ECO:0000256" key="4">
    <source>
        <dbReference type="ARBA" id="ARBA00023242"/>
    </source>
</evidence>
<dbReference type="PANTHER" id="PTHR47998:SF38">
    <property type="entry name" value="MYB TRANSCRIPTION FACTOR"/>
    <property type="match status" value="1"/>
</dbReference>
<name>A0A097HUN2_JATCU</name>
<dbReference type="GO" id="GO:0000976">
    <property type="term" value="F:transcription cis-regulatory region binding"/>
    <property type="evidence" value="ECO:0007669"/>
    <property type="project" value="TreeGrafter"/>
</dbReference>
<dbReference type="EMBL" id="KM034679">
    <property type="protein sequence ID" value="AIT52259.1"/>
    <property type="molecule type" value="Genomic_DNA"/>
</dbReference>
<dbReference type="PROSITE" id="PS51294">
    <property type="entry name" value="HTH_MYB"/>
    <property type="match status" value="2"/>
</dbReference>
<feature type="domain" description="HTH myb-type" evidence="6">
    <location>
        <begin position="12"/>
        <end position="68"/>
    </location>
</feature>
<evidence type="ECO:0000313" key="7">
    <source>
        <dbReference type="EMBL" id="AIT52259.1"/>
    </source>
</evidence>
<protein>
    <submittedName>
        <fullName evidence="7">MYB family protein</fullName>
    </submittedName>
</protein>
<dbReference type="InterPro" id="IPR017930">
    <property type="entry name" value="Myb_dom"/>
</dbReference>
<comment type="subcellular location">
    <subcellularLocation>
        <location evidence="1">Nucleus</location>
    </subcellularLocation>
</comment>
<evidence type="ECO:0000256" key="3">
    <source>
        <dbReference type="ARBA" id="ARBA00023125"/>
    </source>
</evidence>
<keyword evidence="4" id="KW-0539">Nucleus</keyword>
<dbReference type="FunFam" id="1.10.10.60:FF:000001">
    <property type="entry name" value="MYB-related transcription factor"/>
    <property type="match status" value="1"/>
</dbReference>
<dbReference type="AlphaFoldDB" id="A0A097HUN2"/>
<dbReference type="Pfam" id="PF00249">
    <property type="entry name" value="Myb_DNA-binding"/>
    <property type="match status" value="2"/>
</dbReference>
<keyword evidence="3" id="KW-0238">DNA-binding</keyword>
<sequence length="303" mass="34941">MAPKNSGESSSKKVKNRGAWTVEEDQKLSQYIEVHGAKRWKTIATKAGLNRCGKSCRLRWLNYLRPNIKRGNISDDEEDLILRLHKLLGNRWSLIAGRLPGRTDNEIKNYWNSHLRKKISLEKKPESPMPQENSQEKTCDTNQVMQEGITGAANRDISFDVNELFGYSIEGSHGLEWVDKFLELDVEDPWLTENSKQTQDRCCLPTTPNNLESETPELEETLVPMQQKETEKIAVPDALRLQALGEQSILYDQNIESIQFNMQVQLRKVEEAQSLQAKKMDDFSQQMAQIMEMMHSLHQVRKL</sequence>
<dbReference type="PANTHER" id="PTHR47998">
    <property type="entry name" value="TRANSCRIPTION FACTOR MYB51-LIKE ISOFORM X1"/>
    <property type="match status" value="1"/>
</dbReference>
<dbReference type="SMART" id="SM00717">
    <property type="entry name" value="SANT"/>
    <property type="match status" value="2"/>
</dbReference>
<dbReference type="InterPro" id="IPR001005">
    <property type="entry name" value="SANT/Myb"/>
</dbReference>
<dbReference type="PROSITE" id="PS50090">
    <property type="entry name" value="MYB_LIKE"/>
    <property type="match status" value="2"/>
</dbReference>
<evidence type="ECO:0000259" key="6">
    <source>
        <dbReference type="PROSITE" id="PS51294"/>
    </source>
</evidence>
<accession>A0A097HUN2</accession>